<evidence type="ECO:0000256" key="6">
    <source>
        <dbReference type="ARBA" id="ARBA00023242"/>
    </source>
</evidence>
<keyword evidence="6" id="KW-0539">Nucleus</keyword>
<gene>
    <name evidence="9" type="primary">ZNF69_1</name>
    <name evidence="9" type="ORF">Bhyg_06638</name>
</gene>
<keyword evidence="5" id="KW-0862">Zinc</keyword>
<feature type="domain" description="C2H2-type" evidence="8">
    <location>
        <begin position="271"/>
        <end position="298"/>
    </location>
</feature>
<dbReference type="InterPro" id="IPR013087">
    <property type="entry name" value="Znf_C2H2_type"/>
</dbReference>
<dbReference type="Pfam" id="PF12874">
    <property type="entry name" value="zf-met"/>
    <property type="match status" value="1"/>
</dbReference>
<comment type="caution">
    <text evidence="9">The sequence shown here is derived from an EMBL/GenBank/DDBJ whole genome shotgun (WGS) entry which is preliminary data.</text>
</comment>
<dbReference type="SMART" id="SM00355">
    <property type="entry name" value="ZnF_C2H2"/>
    <property type="match status" value="14"/>
</dbReference>
<evidence type="ECO:0000256" key="1">
    <source>
        <dbReference type="ARBA" id="ARBA00004123"/>
    </source>
</evidence>
<feature type="domain" description="C2H2-type" evidence="8">
    <location>
        <begin position="676"/>
        <end position="703"/>
    </location>
</feature>
<dbReference type="OrthoDB" id="6077919at2759"/>
<evidence type="ECO:0000259" key="8">
    <source>
        <dbReference type="PROSITE" id="PS50157"/>
    </source>
</evidence>
<evidence type="ECO:0000256" key="5">
    <source>
        <dbReference type="ARBA" id="ARBA00022833"/>
    </source>
</evidence>
<accession>A0A9Q0S2M1</accession>
<dbReference type="Pfam" id="PF00096">
    <property type="entry name" value="zf-C2H2"/>
    <property type="match status" value="1"/>
</dbReference>
<dbReference type="AlphaFoldDB" id="A0A9Q0S2M1"/>
<dbReference type="Proteomes" id="UP001151699">
    <property type="component" value="Chromosome B"/>
</dbReference>
<proteinExistence type="predicted"/>
<evidence type="ECO:0000256" key="7">
    <source>
        <dbReference type="PROSITE-ProRule" id="PRU00042"/>
    </source>
</evidence>
<name>A0A9Q0S2M1_9DIPT</name>
<keyword evidence="2" id="KW-0479">Metal-binding</keyword>
<dbReference type="EMBL" id="WJQU01000002">
    <property type="protein sequence ID" value="KAJ6641698.1"/>
    <property type="molecule type" value="Genomic_DNA"/>
</dbReference>
<evidence type="ECO:0000313" key="10">
    <source>
        <dbReference type="Proteomes" id="UP001151699"/>
    </source>
</evidence>
<protein>
    <submittedName>
        <fullName evidence="9">Zinc finger protein</fullName>
    </submittedName>
</protein>
<dbReference type="GO" id="GO:0005634">
    <property type="term" value="C:nucleus"/>
    <property type="evidence" value="ECO:0007669"/>
    <property type="project" value="UniProtKB-SubCell"/>
</dbReference>
<feature type="domain" description="C2H2-type" evidence="8">
    <location>
        <begin position="817"/>
        <end position="844"/>
    </location>
</feature>
<evidence type="ECO:0000256" key="4">
    <source>
        <dbReference type="ARBA" id="ARBA00022771"/>
    </source>
</evidence>
<dbReference type="InterPro" id="IPR036236">
    <property type="entry name" value="Znf_C2H2_sf"/>
</dbReference>
<evidence type="ECO:0000256" key="3">
    <source>
        <dbReference type="ARBA" id="ARBA00022737"/>
    </source>
</evidence>
<feature type="domain" description="C2H2-type" evidence="8">
    <location>
        <begin position="788"/>
        <end position="816"/>
    </location>
</feature>
<dbReference type="SUPFAM" id="SSF57667">
    <property type="entry name" value="beta-beta-alpha zinc fingers"/>
    <property type="match status" value="5"/>
</dbReference>
<keyword evidence="3" id="KW-0677">Repeat</keyword>
<dbReference type="PROSITE" id="PS00028">
    <property type="entry name" value="ZINC_FINGER_C2H2_1"/>
    <property type="match status" value="9"/>
</dbReference>
<evidence type="ECO:0000256" key="2">
    <source>
        <dbReference type="ARBA" id="ARBA00022723"/>
    </source>
</evidence>
<sequence length="891" mass="102818">MVNCCLCSVDLSRKCTTFNILKSHGTFSKSEYGDLIGKLLDDHRLITISDDSCICETCNTLVNAFDRHLYEQNAIRQIISRQVDISHTKCKGVPLPIDDEALATFDRHFDNFQCKQCISFRTNKIEVVAAHYKAHQCKLNEPKSIIKNEINDEDPEMPIEEILLNPSCKYENDDDENEAGGSTRQLYVTVGEDGETVDRPIDGYESYSRKRKLNRNPIDSVANYKNMKLPRYLKEVMRTRKATEDCDTQPCHMEDLFVIEIPQSETVDFHFSCKICLRKFLHPLKLASHLLTHKDIKYSCNHCSFTVCNGEDCIIEHMKFNHSGVDKYDFAMDVSDKLANTCFRCGFHNNTIGLACSHKNAISRGTQKFKCKVCKGDFYGFDNLRNHMHTEHQLCKYCSKIVTQPFNQHKCLVSQKNKIPTNQVFYELSAYEWFKGNREEIDDVEQVEQTVRLRNVSMGEVYIENSYLNDSHDEMDAPAPKIMKILPPKAKAAKANKVSLKIRRRGAEVVDDSQERINTFFNNLFPMKQGVSSSDSNINNFFCIDDGSQTGTGAVKCKICLEEFVSALKLKAHLIIHKNLMYKCQYCPLELPNNEYGMRFHMRTAHEDLSKFDYGIEDSGEIVNICVICSDNVDPGVPCTHEKAFANGVDIKTCRNCSKTFYGELALREHCHLEHGTCKICQRMFPRPATLARHYVNHQNKEYFKCHTCQKVLSSVGTYKNHLSEHTGNYRYSCEVCDKKFNIKLSYDEHLRGHDMKKKYICHICGQGFIHSATFLIHKIWHKNPLPFECIVCKKKYRTRSALRMHDRKVHLKTPTTFCPECNKGLYSPADLKNHMVVHTGIYNYPCDLCPSKFFRSDRLRRHRKNCHGIEVPKKQIEYKVAIRPLLGEIE</sequence>
<dbReference type="GO" id="GO:0008270">
    <property type="term" value="F:zinc ion binding"/>
    <property type="evidence" value="ECO:0007669"/>
    <property type="project" value="UniProtKB-KW"/>
</dbReference>
<dbReference type="InterPro" id="IPR050888">
    <property type="entry name" value="ZnF_C2H2-type_TF"/>
</dbReference>
<keyword evidence="4 7" id="KW-0863">Zinc-finger</keyword>
<reference evidence="9" key="1">
    <citation type="submission" date="2022-07" db="EMBL/GenBank/DDBJ databases">
        <authorList>
            <person name="Trinca V."/>
            <person name="Uliana J.V.C."/>
            <person name="Torres T.T."/>
            <person name="Ward R.J."/>
            <person name="Monesi N."/>
        </authorList>
    </citation>
    <scope>NUCLEOTIDE SEQUENCE</scope>
    <source>
        <strain evidence="9">HSMRA1968</strain>
        <tissue evidence="9">Whole embryos</tissue>
    </source>
</reference>
<feature type="domain" description="C2H2-type" evidence="8">
    <location>
        <begin position="732"/>
        <end position="759"/>
    </location>
</feature>
<evidence type="ECO:0000313" key="9">
    <source>
        <dbReference type="EMBL" id="KAJ6641698.1"/>
    </source>
</evidence>
<dbReference type="PANTHER" id="PTHR24406">
    <property type="entry name" value="TRANSCRIPTIONAL REPRESSOR CTCFL-RELATED"/>
    <property type="match status" value="1"/>
</dbReference>
<feature type="domain" description="C2H2-type" evidence="8">
    <location>
        <begin position="704"/>
        <end position="731"/>
    </location>
</feature>
<organism evidence="9 10">
    <name type="scientific">Pseudolycoriella hygida</name>
    <dbReference type="NCBI Taxonomy" id="35572"/>
    <lineage>
        <taxon>Eukaryota</taxon>
        <taxon>Metazoa</taxon>
        <taxon>Ecdysozoa</taxon>
        <taxon>Arthropoda</taxon>
        <taxon>Hexapoda</taxon>
        <taxon>Insecta</taxon>
        <taxon>Pterygota</taxon>
        <taxon>Neoptera</taxon>
        <taxon>Endopterygota</taxon>
        <taxon>Diptera</taxon>
        <taxon>Nematocera</taxon>
        <taxon>Sciaroidea</taxon>
        <taxon>Sciaridae</taxon>
        <taxon>Pseudolycoriella</taxon>
    </lineage>
</organism>
<feature type="domain" description="C2H2-type" evidence="8">
    <location>
        <begin position="845"/>
        <end position="873"/>
    </location>
</feature>
<keyword evidence="10" id="KW-1185">Reference proteome</keyword>
<dbReference type="Gene3D" id="3.30.160.60">
    <property type="entry name" value="Classic Zinc Finger"/>
    <property type="match status" value="4"/>
</dbReference>
<comment type="subcellular location">
    <subcellularLocation>
        <location evidence="1">Nucleus</location>
    </subcellularLocation>
</comment>
<feature type="domain" description="C2H2-type" evidence="8">
    <location>
        <begin position="760"/>
        <end position="787"/>
    </location>
</feature>
<dbReference type="PROSITE" id="PS50157">
    <property type="entry name" value="ZINC_FINGER_C2H2_2"/>
    <property type="match status" value="8"/>
</dbReference>